<protein>
    <submittedName>
        <fullName evidence="2">Unannotated protein</fullName>
    </submittedName>
</protein>
<dbReference type="AlphaFoldDB" id="A0A6J6GJ03"/>
<dbReference type="EMBL" id="CAFBNZ010000010">
    <property type="protein sequence ID" value="CAB4966887.1"/>
    <property type="molecule type" value="Genomic_DNA"/>
</dbReference>
<dbReference type="EMBL" id="CAEZSL010000008">
    <property type="protein sequence ID" value="CAB4533026.1"/>
    <property type="molecule type" value="Genomic_DNA"/>
</dbReference>
<evidence type="ECO:0000313" key="1">
    <source>
        <dbReference type="EMBL" id="CAB4533026.1"/>
    </source>
</evidence>
<evidence type="ECO:0000313" key="6">
    <source>
        <dbReference type="EMBL" id="CAB5044074.1"/>
    </source>
</evidence>
<dbReference type="EMBL" id="CAEZUK010000105">
    <property type="protein sequence ID" value="CAB4601291.1"/>
    <property type="molecule type" value="Genomic_DNA"/>
</dbReference>
<evidence type="ECO:0000313" key="3">
    <source>
        <dbReference type="EMBL" id="CAB4626522.1"/>
    </source>
</evidence>
<accession>A0A6J6GJ03</accession>
<proteinExistence type="predicted"/>
<sequence>MTASKTNSAPPVRRPTAADVELLSAAQSTELAARDLYNSAIAAGAGGDHLASLVALSAHHDAYAQSISSLIGADAPQTRDDELFNSLVADFGSDTVGAALAAHGLENSIVAAHTTLVGELVGTDGAALMASIVITEARHCVALATIAGKSPVADIDLFLVTTAVATTSAPSA</sequence>
<dbReference type="EMBL" id="CAEZZV010000020">
    <property type="protein sequence ID" value="CAB4771126.1"/>
    <property type="molecule type" value="Genomic_DNA"/>
</dbReference>
<dbReference type="EMBL" id="CAFBQJ010000004">
    <property type="protein sequence ID" value="CAB5044074.1"/>
    <property type="molecule type" value="Genomic_DNA"/>
</dbReference>
<evidence type="ECO:0000313" key="7">
    <source>
        <dbReference type="EMBL" id="CAB5114291.1"/>
    </source>
</evidence>
<gene>
    <name evidence="1" type="ORF">UFOPK1421_00124</name>
    <name evidence="2" type="ORF">UFOPK1820_00750</name>
    <name evidence="3" type="ORF">UFOPK1960_00422</name>
    <name evidence="4" type="ORF">UFOPK2921_00264</name>
    <name evidence="5" type="ORF">UFOPK3889_00121</name>
    <name evidence="6" type="ORF">UFOPK4275_00055</name>
    <name evidence="7" type="ORF">UFOPK4422_00351</name>
</gene>
<dbReference type="Pfam" id="PF13668">
    <property type="entry name" value="Ferritin_2"/>
    <property type="match status" value="1"/>
</dbReference>
<dbReference type="EMBL" id="CAFBRX010000022">
    <property type="protein sequence ID" value="CAB5114291.1"/>
    <property type="molecule type" value="Genomic_DNA"/>
</dbReference>
<dbReference type="EMBL" id="CAEZVL010000043">
    <property type="protein sequence ID" value="CAB4626522.1"/>
    <property type="molecule type" value="Genomic_DNA"/>
</dbReference>
<name>A0A6J6GJ03_9ZZZZ</name>
<evidence type="ECO:0000313" key="5">
    <source>
        <dbReference type="EMBL" id="CAB4966887.1"/>
    </source>
</evidence>
<dbReference type="SUPFAM" id="SSF47240">
    <property type="entry name" value="Ferritin-like"/>
    <property type="match status" value="1"/>
</dbReference>
<dbReference type="InterPro" id="IPR009078">
    <property type="entry name" value="Ferritin-like_SF"/>
</dbReference>
<reference evidence="2" key="1">
    <citation type="submission" date="2020-05" db="EMBL/GenBank/DDBJ databases">
        <authorList>
            <person name="Chiriac C."/>
            <person name="Salcher M."/>
            <person name="Ghai R."/>
            <person name="Kavagutti S V."/>
        </authorList>
    </citation>
    <scope>NUCLEOTIDE SEQUENCE</scope>
</reference>
<evidence type="ECO:0000313" key="4">
    <source>
        <dbReference type="EMBL" id="CAB4771126.1"/>
    </source>
</evidence>
<evidence type="ECO:0000313" key="2">
    <source>
        <dbReference type="EMBL" id="CAB4601291.1"/>
    </source>
</evidence>
<organism evidence="2">
    <name type="scientific">freshwater metagenome</name>
    <dbReference type="NCBI Taxonomy" id="449393"/>
    <lineage>
        <taxon>unclassified sequences</taxon>
        <taxon>metagenomes</taxon>
        <taxon>ecological metagenomes</taxon>
    </lineage>
</organism>